<name>A0A939GKB2_9BACT</name>
<dbReference type="EMBL" id="JAFMYV010000018">
    <property type="protein sequence ID" value="MBO0939901.1"/>
    <property type="molecule type" value="Genomic_DNA"/>
</dbReference>
<dbReference type="PANTHER" id="PTHR43464">
    <property type="entry name" value="METHYLTRANSFERASE"/>
    <property type="match status" value="1"/>
</dbReference>
<accession>A0A939GKB2</accession>
<feature type="domain" description="Methyltransferase type 11" evidence="4">
    <location>
        <begin position="43"/>
        <end position="131"/>
    </location>
</feature>
<dbReference type="AlphaFoldDB" id="A0A939GKB2"/>
<comment type="caution">
    <text evidence="5">The sequence shown here is derived from an EMBL/GenBank/DDBJ whole genome shotgun (WGS) entry which is preliminary data.</text>
</comment>
<gene>
    <name evidence="5" type="ORF">J2I47_25370</name>
</gene>
<dbReference type="RefSeq" id="WP_207367430.1">
    <property type="nucleotide sequence ID" value="NZ_JAFMYV010000018.1"/>
</dbReference>
<evidence type="ECO:0000313" key="6">
    <source>
        <dbReference type="Proteomes" id="UP000664034"/>
    </source>
</evidence>
<organism evidence="5 6">
    <name type="scientific">Fibrella rubiginis</name>
    <dbReference type="NCBI Taxonomy" id="2817060"/>
    <lineage>
        <taxon>Bacteria</taxon>
        <taxon>Pseudomonadati</taxon>
        <taxon>Bacteroidota</taxon>
        <taxon>Cytophagia</taxon>
        <taxon>Cytophagales</taxon>
        <taxon>Spirosomataceae</taxon>
        <taxon>Fibrella</taxon>
    </lineage>
</organism>
<reference evidence="5" key="1">
    <citation type="submission" date="2021-03" db="EMBL/GenBank/DDBJ databases">
        <title>Fibrella sp. HMF5335 genome sequencing and assembly.</title>
        <authorList>
            <person name="Kang H."/>
            <person name="Kim H."/>
            <person name="Bae S."/>
            <person name="Joh K."/>
        </authorList>
    </citation>
    <scope>NUCLEOTIDE SEQUENCE</scope>
    <source>
        <strain evidence="5">HMF5335</strain>
    </source>
</reference>
<keyword evidence="1 5" id="KW-0489">Methyltransferase</keyword>
<dbReference type="Pfam" id="PF08241">
    <property type="entry name" value="Methyltransf_11"/>
    <property type="match status" value="1"/>
</dbReference>
<dbReference type="InterPro" id="IPR029063">
    <property type="entry name" value="SAM-dependent_MTases_sf"/>
</dbReference>
<sequence>MDLAYYQDYYKLERTHWWFVIRGQLIQRLTKLYAAKTHPLRILNVGVATGRTTELLSTLGDVTSVEYEPSCCTFLREELSMQVTQGSVTELPYQDNSYDVVCAFDVIEHVEDHQTAVMELQRVCSPKGLVFVTVPAHMLLWSHHDVVNQHFRRYTRLELTSLFDQKAGEVVYSSYFNALLAGPVLLLRWLTRLIPKHWIRSKAGSDFTILADDNLLNKLFYKILAAEVKLMPRLSLPTGTSAFCLWQKEDVR</sequence>
<dbReference type="InterPro" id="IPR013216">
    <property type="entry name" value="Methyltransf_11"/>
</dbReference>
<dbReference type="PANTHER" id="PTHR43464:SF19">
    <property type="entry name" value="UBIQUINONE BIOSYNTHESIS O-METHYLTRANSFERASE, MITOCHONDRIAL"/>
    <property type="match status" value="1"/>
</dbReference>
<dbReference type="Proteomes" id="UP000664034">
    <property type="component" value="Unassembled WGS sequence"/>
</dbReference>
<keyword evidence="6" id="KW-1185">Reference proteome</keyword>
<proteinExistence type="predicted"/>
<keyword evidence="2" id="KW-0808">Transferase</keyword>
<dbReference type="Gene3D" id="3.40.50.150">
    <property type="entry name" value="Vaccinia Virus protein VP39"/>
    <property type="match status" value="1"/>
</dbReference>
<protein>
    <submittedName>
        <fullName evidence="5">Class I SAM-dependent methyltransferase</fullName>
    </submittedName>
</protein>
<evidence type="ECO:0000256" key="3">
    <source>
        <dbReference type="ARBA" id="ARBA00022691"/>
    </source>
</evidence>
<evidence type="ECO:0000256" key="2">
    <source>
        <dbReference type="ARBA" id="ARBA00022679"/>
    </source>
</evidence>
<dbReference type="SUPFAM" id="SSF53335">
    <property type="entry name" value="S-adenosyl-L-methionine-dependent methyltransferases"/>
    <property type="match status" value="1"/>
</dbReference>
<dbReference type="GO" id="GO:0032259">
    <property type="term" value="P:methylation"/>
    <property type="evidence" value="ECO:0007669"/>
    <property type="project" value="UniProtKB-KW"/>
</dbReference>
<evidence type="ECO:0000313" key="5">
    <source>
        <dbReference type="EMBL" id="MBO0939901.1"/>
    </source>
</evidence>
<evidence type="ECO:0000259" key="4">
    <source>
        <dbReference type="Pfam" id="PF08241"/>
    </source>
</evidence>
<keyword evidence="3" id="KW-0949">S-adenosyl-L-methionine</keyword>
<evidence type="ECO:0000256" key="1">
    <source>
        <dbReference type="ARBA" id="ARBA00022603"/>
    </source>
</evidence>
<dbReference type="GO" id="GO:0008757">
    <property type="term" value="F:S-adenosylmethionine-dependent methyltransferase activity"/>
    <property type="evidence" value="ECO:0007669"/>
    <property type="project" value="InterPro"/>
</dbReference>